<name>A0A6J3J8Z3_SAPAP</name>
<feature type="region of interest" description="Disordered" evidence="1">
    <location>
        <begin position="18"/>
        <end position="78"/>
    </location>
</feature>
<evidence type="ECO:0000256" key="1">
    <source>
        <dbReference type="SAM" id="MobiDB-lite"/>
    </source>
</evidence>
<dbReference type="AlphaFoldDB" id="A0A6J3J8Z3"/>
<feature type="compositionally biased region" description="Basic residues" evidence="1">
    <location>
        <begin position="106"/>
        <end position="117"/>
    </location>
</feature>
<dbReference type="GeneID" id="116562940"/>
<accession>A0A6J3J8Z3</accession>
<dbReference type="RefSeq" id="XP_032151371.1">
    <property type="nucleotide sequence ID" value="XM_032295480.1"/>
</dbReference>
<evidence type="ECO:0000313" key="3">
    <source>
        <dbReference type="RefSeq" id="XP_032151371.1"/>
    </source>
</evidence>
<sequence>MRGRAPGLGQVSGAFSQRALPASGSNPFQQPPSCPINAAARTRSGGDALAGAGTKSHIQAPEAKAAVPPGGKKTAGGWRMRCAGISPRTLAIFRSSFRKVPLYLRPPRRRRASRRAQLRAGSLRPRPHTPGPAYRPLPGPRGPRGYLLKRTRLLRASPDASREWREAAQPECPRGKSGRRRTLSQRLPHRTEGVPGLHGSEPLPASAPPLCALCGPGSRIEGHRVVGHRRAAWFSPRGPGLALAEPLRGGCPSFFLALGRFPSASRSLGSSWSWRSPPQLFPVAWTCEPRPALDSAPGSPPASEPRPRVCAQLPHPTACSRAGASRAPGTVALASLMRGPGQRGPPLSGISAPSPTV</sequence>
<dbReference type="Proteomes" id="UP000504640">
    <property type="component" value="Unplaced"/>
</dbReference>
<proteinExistence type="predicted"/>
<organism evidence="2 3">
    <name type="scientific">Sapajus apella</name>
    <name type="common">Brown-capped capuchin</name>
    <name type="synonym">Cebus apella</name>
    <dbReference type="NCBI Taxonomy" id="9515"/>
    <lineage>
        <taxon>Eukaryota</taxon>
        <taxon>Metazoa</taxon>
        <taxon>Chordata</taxon>
        <taxon>Craniata</taxon>
        <taxon>Vertebrata</taxon>
        <taxon>Euteleostomi</taxon>
        <taxon>Mammalia</taxon>
        <taxon>Eutheria</taxon>
        <taxon>Euarchontoglires</taxon>
        <taxon>Primates</taxon>
        <taxon>Haplorrhini</taxon>
        <taxon>Platyrrhini</taxon>
        <taxon>Cebidae</taxon>
        <taxon>Cebinae</taxon>
        <taxon>Sapajus</taxon>
    </lineage>
</organism>
<feature type="compositionally biased region" description="Pro residues" evidence="1">
    <location>
        <begin position="128"/>
        <end position="141"/>
    </location>
</feature>
<feature type="region of interest" description="Disordered" evidence="1">
    <location>
        <begin position="292"/>
        <end position="357"/>
    </location>
</feature>
<gene>
    <name evidence="3" type="primary">LOC116562940</name>
</gene>
<feature type="region of interest" description="Disordered" evidence="1">
    <location>
        <begin position="157"/>
        <end position="202"/>
    </location>
</feature>
<protein>
    <submittedName>
        <fullName evidence="3">Uncharacterized protein LOC116562940</fullName>
    </submittedName>
</protein>
<keyword evidence="2" id="KW-1185">Reference proteome</keyword>
<evidence type="ECO:0000313" key="2">
    <source>
        <dbReference type="Proteomes" id="UP000504640"/>
    </source>
</evidence>
<feature type="region of interest" description="Disordered" evidence="1">
    <location>
        <begin position="104"/>
        <end position="143"/>
    </location>
</feature>
<reference evidence="3" key="1">
    <citation type="submission" date="2025-08" db="UniProtKB">
        <authorList>
            <consortium name="RefSeq"/>
        </authorList>
    </citation>
    <scope>IDENTIFICATION</scope>
    <source>
        <tissue evidence="3">Blood</tissue>
    </source>
</reference>